<feature type="transmembrane region" description="Helical" evidence="8">
    <location>
        <begin position="407"/>
        <end position="429"/>
    </location>
</feature>
<dbReference type="GO" id="GO:0022857">
    <property type="term" value="F:transmembrane transporter activity"/>
    <property type="evidence" value="ECO:0007669"/>
    <property type="project" value="InterPro"/>
</dbReference>
<dbReference type="Pfam" id="PF07690">
    <property type="entry name" value="MFS_1"/>
    <property type="match status" value="1"/>
</dbReference>
<dbReference type="InterPro" id="IPR020846">
    <property type="entry name" value="MFS_dom"/>
</dbReference>
<protein>
    <submittedName>
        <fullName evidence="10">MFS transporter</fullName>
    </submittedName>
</protein>
<evidence type="ECO:0000313" key="10">
    <source>
        <dbReference type="EMBL" id="APW43113.1"/>
    </source>
</evidence>
<feature type="transmembrane region" description="Helical" evidence="8">
    <location>
        <begin position="15"/>
        <end position="41"/>
    </location>
</feature>
<dbReference type="InterPro" id="IPR036259">
    <property type="entry name" value="MFS_trans_sf"/>
</dbReference>
<dbReference type="SUPFAM" id="SSF103473">
    <property type="entry name" value="MFS general substrate transporter"/>
    <property type="match status" value="1"/>
</dbReference>
<keyword evidence="7 8" id="KW-0472">Membrane</keyword>
<feature type="transmembrane region" description="Helical" evidence="8">
    <location>
        <begin position="287"/>
        <end position="307"/>
    </location>
</feature>
<name>A0A1P8KAV1_9BURK</name>
<dbReference type="KEGG" id="rsb:RS694_11630"/>
<feature type="transmembrane region" description="Helical" evidence="8">
    <location>
        <begin position="344"/>
        <end position="368"/>
    </location>
</feature>
<feature type="domain" description="Major facilitator superfamily (MFS) profile" evidence="9">
    <location>
        <begin position="15"/>
        <end position="435"/>
    </location>
</feature>
<organism evidence="10 11">
    <name type="scientific">Rhodoferax saidenbachensis</name>
    <dbReference type="NCBI Taxonomy" id="1484693"/>
    <lineage>
        <taxon>Bacteria</taxon>
        <taxon>Pseudomonadati</taxon>
        <taxon>Pseudomonadota</taxon>
        <taxon>Betaproteobacteria</taxon>
        <taxon>Burkholderiales</taxon>
        <taxon>Comamonadaceae</taxon>
        <taxon>Rhodoferax</taxon>
    </lineage>
</organism>
<keyword evidence="3" id="KW-1003">Cell membrane</keyword>
<dbReference type="FunFam" id="1.20.1250.20:FF:000001">
    <property type="entry name" value="Dicarboxylate MFS transporter"/>
    <property type="match status" value="1"/>
</dbReference>
<evidence type="ECO:0000256" key="3">
    <source>
        <dbReference type="ARBA" id="ARBA00022475"/>
    </source>
</evidence>
<dbReference type="RefSeq" id="WP_029706468.1">
    <property type="nucleotide sequence ID" value="NZ_CP019239.1"/>
</dbReference>
<dbReference type="CDD" id="cd17369">
    <property type="entry name" value="MFS_ShiA_like"/>
    <property type="match status" value="1"/>
</dbReference>
<dbReference type="AlphaFoldDB" id="A0A1P8KAV1"/>
<evidence type="ECO:0000256" key="1">
    <source>
        <dbReference type="ARBA" id="ARBA00004429"/>
    </source>
</evidence>
<dbReference type="InterPro" id="IPR005829">
    <property type="entry name" value="Sugar_transporter_CS"/>
</dbReference>
<dbReference type="PROSITE" id="PS50850">
    <property type="entry name" value="MFS"/>
    <property type="match status" value="1"/>
</dbReference>
<evidence type="ECO:0000256" key="7">
    <source>
        <dbReference type="ARBA" id="ARBA00023136"/>
    </source>
</evidence>
<keyword evidence="11" id="KW-1185">Reference proteome</keyword>
<evidence type="ECO:0000256" key="8">
    <source>
        <dbReference type="SAM" id="Phobius"/>
    </source>
</evidence>
<feature type="transmembrane region" description="Helical" evidence="8">
    <location>
        <begin position="112"/>
        <end position="132"/>
    </location>
</feature>
<evidence type="ECO:0000256" key="6">
    <source>
        <dbReference type="ARBA" id="ARBA00022989"/>
    </source>
</evidence>
<evidence type="ECO:0000256" key="4">
    <source>
        <dbReference type="ARBA" id="ARBA00022519"/>
    </source>
</evidence>
<dbReference type="PANTHER" id="PTHR43045:SF2">
    <property type="entry name" value="INNER MEMBRANE METABOLITE TRANSPORT PROTEIN YHJE"/>
    <property type="match status" value="1"/>
</dbReference>
<dbReference type="PANTHER" id="PTHR43045">
    <property type="entry name" value="SHIKIMATE TRANSPORTER"/>
    <property type="match status" value="1"/>
</dbReference>
<feature type="transmembrane region" description="Helical" evidence="8">
    <location>
        <begin position="153"/>
        <end position="176"/>
    </location>
</feature>
<evidence type="ECO:0000256" key="5">
    <source>
        <dbReference type="ARBA" id="ARBA00022692"/>
    </source>
</evidence>
<evidence type="ECO:0000259" key="9">
    <source>
        <dbReference type="PROSITE" id="PS50850"/>
    </source>
</evidence>
<sequence length="446" mass="47119">MSASTAVQGNSPRKVAIASLVGTAIEFYDYYIYAAAAVLVFNSQFFPKGDPSAAMLLSLSTLALAFLARPIGSALFGHFGDRIGRKTTLVASLLTMGVSTVAIGLLPTYESIGLWAPVLLCLCRIGQGIGLGGEWGGAALVATENAPKGKRGLFGSFPQLGAPIGLFAANGVFFLVTYFLGSEALVTWAWRIPFVMSIVLVAVGLYVRLNLHESAAFQKVEREGRKLQAPVSAVFKQHGGALVRGIFCMSTTYVLFYLMTAFVQVYSKSPVALSAAGHATGLGIPPNTFTGLLLIGAIVFGIFTTLGGVWADKLGRRTWLLWVTTGIVALGLLMPTFLNQGTVASVAAFIVIGMAVMGMTFGPMAALLPELFPTEVRYSGASLAYNLSSIVGASIPTLVAMELNKSYGLWGVGLYMAANGVITMLALYLSRETRDLDMSEAVTATR</sequence>
<keyword evidence="6 8" id="KW-1133">Transmembrane helix</keyword>
<feature type="transmembrane region" description="Helical" evidence="8">
    <location>
        <begin position="246"/>
        <end position="267"/>
    </location>
</feature>
<dbReference type="InterPro" id="IPR004736">
    <property type="entry name" value="MHS_symport"/>
</dbReference>
<dbReference type="EMBL" id="CP019239">
    <property type="protein sequence ID" value="APW43113.1"/>
    <property type="molecule type" value="Genomic_DNA"/>
</dbReference>
<evidence type="ECO:0000256" key="2">
    <source>
        <dbReference type="ARBA" id="ARBA00022448"/>
    </source>
</evidence>
<dbReference type="PROSITE" id="PS00216">
    <property type="entry name" value="SUGAR_TRANSPORT_1"/>
    <property type="match status" value="1"/>
</dbReference>
<gene>
    <name evidence="10" type="ORF">RS694_11630</name>
</gene>
<dbReference type="Proteomes" id="UP000186110">
    <property type="component" value="Chromosome"/>
</dbReference>
<feature type="transmembrane region" description="Helical" evidence="8">
    <location>
        <begin position="88"/>
        <end position="106"/>
    </location>
</feature>
<dbReference type="eggNOG" id="COG0477">
    <property type="taxonomic scope" value="Bacteria"/>
</dbReference>
<dbReference type="InterPro" id="IPR011701">
    <property type="entry name" value="MFS"/>
</dbReference>
<evidence type="ECO:0000313" key="11">
    <source>
        <dbReference type="Proteomes" id="UP000186110"/>
    </source>
</evidence>
<feature type="transmembrane region" description="Helical" evidence="8">
    <location>
        <begin position="319"/>
        <end position="338"/>
    </location>
</feature>
<keyword evidence="5 8" id="KW-0812">Transmembrane</keyword>
<keyword evidence="4" id="KW-0997">Cell inner membrane</keyword>
<proteinExistence type="predicted"/>
<dbReference type="NCBIfam" id="TIGR00883">
    <property type="entry name" value="2A0106"/>
    <property type="match status" value="1"/>
</dbReference>
<accession>A0A1P8KAV1</accession>
<feature type="transmembrane region" description="Helical" evidence="8">
    <location>
        <begin position="53"/>
        <end position="76"/>
    </location>
</feature>
<feature type="transmembrane region" description="Helical" evidence="8">
    <location>
        <begin position="380"/>
        <end position="401"/>
    </location>
</feature>
<comment type="subcellular location">
    <subcellularLocation>
        <location evidence="1">Cell inner membrane</location>
        <topology evidence="1">Multi-pass membrane protein</topology>
    </subcellularLocation>
</comment>
<keyword evidence="2" id="KW-0813">Transport</keyword>
<dbReference type="GO" id="GO:0005886">
    <property type="term" value="C:plasma membrane"/>
    <property type="evidence" value="ECO:0007669"/>
    <property type="project" value="UniProtKB-SubCell"/>
</dbReference>
<reference evidence="10 11" key="1">
    <citation type="submission" date="2017-01" db="EMBL/GenBank/DDBJ databases">
        <authorList>
            <person name="Mah S.A."/>
            <person name="Swanson W.J."/>
            <person name="Moy G.W."/>
            <person name="Vacquier V.D."/>
        </authorList>
    </citation>
    <scope>NUCLEOTIDE SEQUENCE [LARGE SCALE GENOMIC DNA]</scope>
    <source>
        <strain evidence="10 11">DSM 22694</strain>
    </source>
</reference>
<dbReference type="Gene3D" id="1.20.1250.20">
    <property type="entry name" value="MFS general substrate transporter like domains"/>
    <property type="match status" value="1"/>
</dbReference>
<feature type="transmembrane region" description="Helical" evidence="8">
    <location>
        <begin position="188"/>
        <end position="209"/>
    </location>
</feature>